<dbReference type="InterPro" id="IPR046849">
    <property type="entry name" value="E2_motif"/>
</dbReference>
<dbReference type="FunFam" id="1.25.40.10:FF:000454">
    <property type="entry name" value="Pentatricopeptide repeat-containing protein At3g47530"/>
    <property type="match status" value="1"/>
</dbReference>
<dbReference type="InterPro" id="IPR002885">
    <property type="entry name" value="PPR_rpt"/>
</dbReference>
<dbReference type="Pfam" id="PF13041">
    <property type="entry name" value="PPR_2"/>
    <property type="match status" value="1"/>
</dbReference>
<dbReference type="AlphaFoldDB" id="A9P0W0"/>
<evidence type="ECO:0000259" key="3">
    <source>
        <dbReference type="Pfam" id="PF14432"/>
    </source>
</evidence>
<dbReference type="Pfam" id="PF20430">
    <property type="entry name" value="Eplus_motif"/>
    <property type="match status" value="1"/>
</dbReference>
<name>A9P0W0_PICSI</name>
<dbReference type="GO" id="GO:0009451">
    <property type="term" value="P:RNA modification"/>
    <property type="evidence" value="ECO:0007669"/>
    <property type="project" value="InterPro"/>
</dbReference>
<dbReference type="SUPFAM" id="SSF48452">
    <property type="entry name" value="TPR-like"/>
    <property type="match status" value="1"/>
</dbReference>
<dbReference type="GO" id="GO:0003723">
    <property type="term" value="F:RNA binding"/>
    <property type="evidence" value="ECO:0007669"/>
    <property type="project" value="InterPro"/>
</dbReference>
<dbReference type="Pfam" id="PF20431">
    <property type="entry name" value="E_motif"/>
    <property type="match status" value="1"/>
</dbReference>
<sequence length="370" mass="40926">MAGILRACASVAALEQGKQVHADIIKIGFELDVSVSNGLVDMYGKCGRIEDAQEVFSKLLEPDVASWNAMISGLAQHGCGKEAVLLFEQMLQTGVKPNQITFVVVLSGCSHAGLVDEGRNYFDSMTRDHGISPKAEHYSCMVDLFGRAGCLDEALNFINQMPVEPNASVWGSLLGACRVHGNIELAERAVEQLIELTPENPGTYVLLSNIYAAAGRWDDAGKVRKMMKDRSVKKEPGCSWIEVQNKVHPFIVGDSSHPQIEEIYETLETLTLQMKAAGYIPNTNFVLHDVEEEQKEWILGHHSEKLAIAFGIISTPPGTTIRVVKNLRVCGDCHTATKFISRIVSREIVLRDTHRFHHFKDGQCSCGDYW</sequence>
<dbReference type="InterPro" id="IPR046960">
    <property type="entry name" value="PPR_At4g14850-like_plant"/>
</dbReference>
<dbReference type="PROSITE" id="PS51375">
    <property type="entry name" value="PPR"/>
    <property type="match status" value="3"/>
</dbReference>
<dbReference type="InterPro" id="IPR046848">
    <property type="entry name" value="E_motif"/>
</dbReference>
<accession>A9P0W0</accession>
<evidence type="ECO:0000313" key="4">
    <source>
        <dbReference type="EMBL" id="ABK26521.1"/>
    </source>
</evidence>
<evidence type="ECO:0000256" key="2">
    <source>
        <dbReference type="PROSITE-ProRule" id="PRU00708"/>
    </source>
</evidence>
<dbReference type="PANTHER" id="PTHR47926">
    <property type="entry name" value="PENTATRICOPEPTIDE REPEAT-CONTAINING PROTEIN"/>
    <property type="match status" value="1"/>
</dbReference>
<feature type="repeat" description="PPR" evidence="2">
    <location>
        <begin position="98"/>
        <end position="133"/>
    </location>
</feature>
<dbReference type="Gene3D" id="1.25.40.10">
    <property type="entry name" value="Tetratricopeptide repeat domain"/>
    <property type="match status" value="2"/>
</dbReference>
<dbReference type="GO" id="GO:0008270">
    <property type="term" value="F:zinc ion binding"/>
    <property type="evidence" value="ECO:0007669"/>
    <property type="project" value="InterPro"/>
</dbReference>
<dbReference type="EMBL" id="EF087269">
    <property type="protein sequence ID" value="ABK26521.1"/>
    <property type="molecule type" value="mRNA"/>
</dbReference>
<protein>
    <recommendedName>
        <fullName evidence="3">DYW domain-containing protein</fullName>
    </recommendedName>
</protein>
<keyword evidence="1" id="KW-0677">Repeat</keyword>
<dbReference type="NCBIfam" id="TIGR00756">
    <property type="entry name" value="PPR"/>
    <property type="match status" value="3"/>
</dbReference>
<dbReference type="InterPro" id="IPR011990">
    <property type="entry name" value="TPR-like_helical_dom_sf"/>
</dbReference>
<dbReference type="Pfam" id="PF14432">
    <property type="entry name" value="DYW_deaminase"/>
    <property type="match status" value="1"/>
</dbReference>
<evidence type="ECO:0000256" key="1">
    <source>
        <dbReference type="ARBA" id="ARBA00022737"/>
    </source>
</evidence>
<dbReference type="FunFam" id="1.25.40.10:FF:000031">
    <property type="entry name" value="Pentatricopeptide repeat-containing protein mitochondrial"/>
    <property type="match status" value="1"/>
</dbReference>
<dbReference type="InterPro" id="IPR032867">
    <property type="entry name" value="DYW_dom"/>
</dbReference>
<feature type="repeat" description="PPR" evidence="2">
    <location>
        <begin position="200"/>
        <end position="234"/>
    </location>
</feature>
<proteinExistence type="evidence at transcript level"/>
<feature type="domain" description="DYW" evidence="3">
    <location>
        <begin position="278"/>
        <end position="370"/>
    </location>
</feature>
<organism evidence="4">
    <name type="scientific">Picea sitchensis</name>
    <name type="common">Sitka spruce</name>
    <name type="synonym">Pinus sitchensis</name>
    <dbReference type="NCBI Taxonomy" id="3332"/>
    <lineage>
        <taxon>Eukaryota</taxon>
        <taxon>Viridiplantae</taxon>
        <taxon>Streptophyta</taxon>
        <taxon>Embryophyta</taxon>
        <taxon>Tracheophyta</taxon>
        <taxon>Spermatophyta</taxon>
        <taxon>Pinopsida</taxon>
        <taxon>Pinidae</taxon>
        <taxon>Conifers I</taxon>
        <taxon>Pinales</taxon>
        <taxon>Pinaceae</taxon>
        <taxon>Picea</taxon>
    </lineage>
</organism>
<reference evidence="4" key="1">
    <citation type="journal article" date="2008" name="BMC Genomics">
        <title>A conifer genomics resource of 200,000 spruce (Picea spp.) ESTs and 6,464 high-quality, sequence-finished full-length cDNAs for Sitka spruce (Picea sitchensis).</title>
        <authorList>
            <person name="Ralph S.G."/>
            <person name="Chun H.J."/>
            <person name="Kolosova N."/>
            <person name="Cooper D."/>
            <person name="Oddy C."/>
            <person name="Ritland C.E."/>
            <person name="Kirkpatrick R."/>
            <person name="Moore R."/>
            <person name="Barber S."/>
            <person name="Holt R.A."/>
            <person name="Jones S.J."/>
            <person name="Marra M.A."/>
            <person name="Douglas C.J."/>
            <person name="Ritland K."/>
            <person name="Bohlmann J."/>
        </authorList>
    </citation>
    <scope>NUCLEOTIDE SEQUENCE</scope>
    <source>
        <tissue evidence="4">Green portion of the leader tissue</tissue>
    </source>
</reference>
<dbReference type="PANTHER" id="PTHR47926:SF533">
    <property type="entry name" value="DYW DOMAIN-CONTAINING PROTEIN"/>
    <property type="match status" value="1"/>
</dbReference>
<dbReference type="Pfam" id="PF01535">
    <property type="entry name" value="PPR"/>
    <property type="match status" value="2"/>
</dbReference>
<feature type="repeat" description="PPR" evidence="2">
    <location>
        <begin position="63"/>
        <end position="97"/>
    </location>
</feature>